<comment type="caution">
    <text evidence="1">The sequence shown here is derived from an EMBL/GenBank/DDBJ whole genome shotgun (WGS) entry which is preliminary data.</text>
</comment>
<evidence type="ECO:0000313" key="1">
    <source>
        <dbReference type="EMBL" id="MBE9399008.1"/>
    </source>
</evidence>
<dbReference type="RefSeq" id="WP_193954704.1">
    <property type="nucleotide sequence ID" value="NZ_JADEYS010000021.1"/>
</dbReference>
<accession>A0A8J7FJG1</accession>
<dbReference type="EMBL" id="JADEYS010000021">
    <property type="protein sequence ID" value="MBE9399008.1"/>
    <property type="molecule type" value="Genomic_DNA"/>
</dbReference>
<dbReference type="Proteomes" id="UP000640333">
    <property type="component" value="Unassembled WGS sequence"/>
</dbReference>
<organism evidence="1 2">
    <name type="scientific">Pontibacterium sinense</name>
    <dbReference type="NCBI Taxonomy" id="2781979"/>
    <lineage>
        <taxon>Bacteria</taxon>
        <taxon>Pseudomonadati</taxon>
        <taxon>Pseudomonadota</taxon>
        <taxon>Gammaproteobacteria</taxon>
        <taxon>Oceanospirillales</taxon>
        <taxon>Oceanospirillaceae</taxon>
        <taxon>Pontibacterium</taxon>
    </lineage>
</organism>
<protein>
    <submittedName>
        <fullName evidence="1">Uncharacterized protein</fullName>
    </submittedName>
</protein>
<name>A0A8J7FJG1_9GAMM</name>
<proteinExistence type="predicted"/>
<sequence>MSTETAFVSTWVSYKQDGDNWGVFAQRFNESGQALGAEFQVNSTTANNQSDPTVAMLLDGGFIVTWVDSDADGSDEGVFAQRYDADGNTVGGEFQVNDQNTGIQYKPHVTGLDDGGYVVSWTAYDGSTSNYNLYAQRYDKDGVAAEATEYKVNSENYNQQFDSQVTAMNDGGYLVTWTSYGQDGKGWGVFSQRYDENNLPDGAEVRVNTYETNNQAKSSVTRLDDGGYVVVWSSYGQGGLDAILRDDIYGQRYDANSDPVGAEFKINSHDADIQRSPVVAATGDGGYIVAWASADQDGDRWGIYAQKFDDNNDPVGGEFRVNTETHAEQYEPAISATENGGVVVTWTSDEQDGHANGIFGQLLDQNAQPIGNEFQVNATFTHVQEDSSVGAFNLIRPGSGGSGTVDAGFVVTWLSFRQDGNEDWAVYAQRFDKDGNAQGGEFQVSTFDYGNQSAPQISALNDGGFVITWVSNEQDGGDEGIFGQRYNAQGEAMGGEFQINSFTKGIQYEPAVTGLENGGFVVTWSSYAQDGRGYGVFGQNFDAAGNQVGNEYQINTHTFLQQDESTVTALTDGGYVVTWTSYGQDGRGDGIYGQRFDADGNQVGDEFQANTHIWNNQNHSDIAALSDGGFVISWSSDRQDGSQTGVYAQRFDANGDKVDAEFIVNTTTRGYQSEPVVTGLEGGGFVIVWNSFYGEDGDRSGVYAQMFDENGDAQGGQFLVNTHTARDQEQADISALSDGGFVVTWTSDRQDGSEEGIFGQRYDADGNTVGDEFQVNSTGHHMQMFSSVTGLNAETSSVATAAPQPATITVDGLGNTTVATDQSFHLSSLDGEVSDLDMLALDGSYATQVAVTLDALLDLTDGDNTLVVTGDDTDKVLLLGDGWVQGADTAVNGVDAVSFSNGAGIVIVEEELDVLSNYSNILPDNF</sequence>
<evidence type="ECO:0000313" key="2">
    <source>
        <dbReference type="Proteomes" id="UP000640333"/>
    </source>
</evidence>
<dbReference type="AlphaFoldDB" id="A0A8J7FJG1"/>
<reference evidence="1" key="1">
    <citation type="submission" date="2020-10" db="EMBL/GenBank/DDBJ databases">
        <title>Bacterium isolated from coastal waters sediment.</title>
        <authorList>
            <person name="Chen R.-J."/>
            <person name="Lu D.-C."/>
            <person name="Zhu K.-L."/>
            <person name="Du Z.-J."/>
        </authorList>
    </citation>
    <scope>NUCLEOTIDE SEQUENCE</scope>
    <source>
        <strain evidence="1">N1Y112</strain>
    </source>
</reference>
<keyword evidence="2" id="KW-1185">Reference proteome</keyword>
<gene>
    <name evidence="1" type="ORF">IOQ59_17250</name>
</gene>